<evidence type="ECO:0000313" key="2">
    <source>
        <dbReference type="Proteomes" id="UP000789595"/>
    </source>
</evidence>
<organism evidence="1 2">
    <name type="scientific">Pelagomonas calceolata</name>
    <dbReference type="NCBI Taxonomy" id="35677"/>
    <lineage>
        <taxon>Eukaryota</taxon>
        <taxon>Sar</taxon>
        <taxon>Stramenopiles</taxon>
        <taxon>Ochrophyta</taxon>
        <taxon>Pelagophyceae</taxon>
        <taxon>Pelagomonadales</taxon>
        <taxon>Pelagomonadaceae</taxon>
        <taxon>Pelagomonas</taxon>
    </lineage>
</organism>
<evidence type="ECO:0000313" key="1">
    <source>
        <dbReference type="EMBL" id="CAH0379540.1"/>
    </source>
</evidence>
<proteinExistence type="predicted"/>
<sequence length="261" mass="26508">MSAAHHIPAEDSAEGTKFFFMGGSDKHQLNRISSNGGLTAGLTAQGVTESQWEPFRQELYKLPSLALSQCGGCGCSGPCFDSPGEVRNKWWTAMQELCTRHAQTFAPLGITLEPWVNLLKGRAMKFPGLLLAYTPANAPAVVVTAGAVPAAGPAVGTIVSPAANPAVGTVVAPGPAVPTTVAPSPYNSSYPPTAGGVVQGHVTQPPPYAAAPTGAVVQGYAPPPPQAAQPVGTTVAPPPYGAAATPQAVAEVVAVAPMDRK</sequence>
<name>A0A8J2T056_9STRA</name>
<protein>
    <submittedName>
        <fullName evidence="1">Uncharacterized protein</fullName>
    </submittedName>
</protein>
<dbReference type="Proteomes" id="UP000789595">
    <property type="component" value="Unassembled WGS sequence"/>
</dbReference>
<reference evidence="1" key="1">
    <citation type="submission" date="2021-11" db="EMBL/GenBank/DDBJ databases">
        <authorList>
            <consortium name="Genoscope - CEA"/>
            <person name="William W."/>
        </authorList>
    </citation>
    <scope>NUCLEOTIDE SEQUENCE</scope>
</reference>
<accession>A0A8J2T056</accession>
<comment type="caution">
    <text evidence="1">The sequence shown here is derived from an EMBL/GenBank/DDBJ whole genome shotgun (WGS) entry which is preliminary data.</text>
</comment>
<dbReference type="EMBL" id="CAKKNE010000006">
    <property type="protein sequence ID" value="CAH0379540.1"/>
    <property type="molecule type" value="Genomic_DNA"/>
</dbReference>
<gene>
    <name evidence="1" type="ORF">PECAL_6P11680</name>
</gene>
<keyword evidence="2" id="KW-1185">Reference proteome</keyword>
<dbReference type="AlphaFoldDB" id="A0A8J2T056"/>